<reference evidence="2 3" key="1">
    <citation type="submission" date="2022-05" db="EMBL/GenBank/DDBJ databases">
        <title>Novel Pseudomonas spp. Isolated from a Rainbow Trout Aquaculture Facility.</title>
        <authorList>
            <person name="Testerman T."/>
            <person name="Graf J."/>
        </authorList>
    </citation>
    <scope>NUCLEOTIDE SEQUENCE [LARGE SCALE GENOMIC DNA]</scope>
    <source>
        <strain evidence="2 3">ID681</strain>
    </source>
</reference>
<name>A0ABT5NMI2_9PSED</name>
<proteinExistence type="predicted"/>
<accession>A0ABT5NMI2</accession>
<feature type="transmembrane region" description="Helical" evidence="1">
    <location>
        <begin position="6"/>
        <end position="25"/>
    </location>
</feature>
<sequence>MSIENGIWLIVLGLLLIGAVVAHALEQRRRRHYEEFRRQHRDRKAEVERQARKAL</sequence>
<dbReference type="RefSeq" id="WP_273911411.1">
    <property type="nucleotide sequence ID" value="NZ_JAMDGX010000040.1"/>
</dbReference>
<protein>
    <submittedName>
        <fullName evidence="2">Uncharacterized protein</fullName>
    </submittedName>
</protein>
<keyword evidence="1" id="KW-0472">Membrane</keyword>
<keyword evidence="3" id="KW-1185">Reference proteome</keyword>
<gene>
    <name evidence="2" type="ORF">M5G11_02485</name>
</gene>
<dbReference type="EMBL" id="JAMDGY010000009">
    <property type="protein sequence ID" value="MDD0989397.1"/>
    <property type="molecule type" value="Genomic_DNA"/>
</dbReference>
<dbReference type="Proteomes" id="UP001148203">
    <property type="component" value="Unassembled WGS sequence"/>
</dbReference>
<organism evidence="2 3">
    <name type="scientific">Pseudomonas fontis</name>
    <dbReference type="NCBI Taxonomy" id="2942633"/>
    <lineage>
        <taxon>Bacteria</taxon>
        <taxon>Pseudomonadati</taxon>
        <taxon>Pseudomonadota</taxon>
        <taxon>Gammaproteobacteria</taxon>
        <taxon>Pseudomonadales</taxon>
        <taxon>Pseudomonadaceae</taxon>
        <taxon>Pseudomonas</taxon>
    </lineage>
</organism>
<evidence type="ECO:0000313" key="3">
    <source>
        <dbReference type="Proteomes" id="UP001148203"/>
    </source>
</evidence>
<evidence type="ECO:0000313" key="2">
    <source>
        <dbReference type="EMBL" id="MDD0989397.1"/>
    </source>
</evidence>
<comment type="caution">
    <text evidence="2">The sequence shown here is derived from an EMBL/GenBank/DDBJ whole genome shotgun (WGS) entry which is preliminary data.</text>
</comment>
<keyword evidence="1" id="KW-0812">Transmembrane</keyword>
<evidence type="ECO:0000256" key="1">
    <source>
        <dbReference type="SAM" id="Phobius"/>
    </source>
</evidence>
<keyword evidence="1" id="KW-1133">Transmembrane helix</keyword>